<dbReference type="EMBL" id="BK014828">
    <property type="protein sequence ID" value="DAD77593.1"/>
    <property type="molecule type" value="Genomic_DNA"/>
</dbReference>
<evidence type="ECO:0000313" key="1">
    <source>
        <dbReference type="EMBL" id="DAD77593.1"/>
    </source>
</evidence>
<name>A0A8S5M5I5_9CAUD</name>
<proteinExistence type="predicted"/>
<reference evidence="1" key="1">
    <citation type="journal article" date="2021" name="Proc. Natl. Acad. Sci. U.S.A.">
        <title>A Catalog of Tens of Thousands of Viruses from Human Metagenomes Reveals Hidden Associations with Chronic Diseases.</title>
        <authorList>
            <person name="Tisza M.J."/>
            <person name="Buck C.B."/>
        </authorList>
    </citation>
    <scope>NUCLEOTIDE SEQUENCE</scope>
    <source>
        <strain evidence="1">CtQyg71</strain>
    </source>
</reference>
<accession>A0A8S5M5I5</accession>
<sequence>MARPRAKLSEILNELMDRPKHVYFQPPATIKMVYPCIVYKLDDIDAEFANNLPYALTKKYVVMLITKEADSDLPIKIAQLPMCTMNRAYTADNLYHYVFDLYF</sequence>
<protein>
    <submittedName>
        <fullName evidence="1">Tail completion protein</fullName>
    </submittedName>
</protein>
<organism evidence="1">
    <name type="scientific">Siphoviridae sp. ctQyg71</name>
    <dbReference type="NCBI Taxonomy" id="2826330"/>
    <lineage>
        <taxon>Viruses</taxon>
        <taxon>Duplodnaviria</taxon>
        <taxon>Heunggongvirae</taxon>
        <taxon>Uroviricota</taxon>
        <taxon>Caudoviricetes</taxon>
    </lineage>
</organism>